<keyword evidence="5" id="KW-0804">Transcription</keyword>
<keyword evidence="3" id="KW-0175">Coiled coil</keyword>
<proteinExistence type="predicted"/>
<evidence type="ECO:0000256" key="6">
    <source>
        <dbReference type="ARBA" id="ARBA00023242"/>
    </source>
</evidence>
<feature type="non-terminal residue" evidence="9">
    <location>
        <position position="1"/>
    </location>
</feature>
<feature type="region of interest" description="Disordered" evidence="7">
    <location>
        <begin position="317"/>
        <end position="337"/>
    </location>
</feature>
<dbReference type="InterPro" id="IPR044607">
    <property type="entry name" value="RKD-like"/>
</dbReference>
<name>A0A371G229_MUCPR</name>
<dbReference type="GO" id="GO:0003677">
    <property type="term" value="F:DNA binding"/>
    <property type="evidence" value="ECO:0007669"/>
    <property type="project" value="UniProtKB-KW"/>
</dbReference>
<dbReference type="Proteomes" id="UP000257109">
    <property type="component" value="Unassembled WGS sequence"/>
</dbReference>
<dbReference type="PROSITE" id="PS51519">
    <property type="entry name" value="RWP_RK"/>
    <property type="match status" value="1"/>
</dbReference>
<evidence type="ECO:0000256" key="7">
    <source>
        <dbReference type="SAM" id="MobiDB-lite"/>
    </source>
</evidence>
<keyword evidence="2" id="KW-0805">Transcription regulation</keyword>
<dbReference type="AlphaFoldDB" id="A0A371G229"/>
<dbReference type="InterPro" id="IPR003035">
    <property type="entry name" value="RWP-RK_dom"/>
</dbReference>
<evidence type="ECO:0000256" key="2">
    <source>
        <dbReference type="ARBA" id="ARBA00023015"/>
    </source>
</evidence>
<dbReference type="PANTHER" id="PTHR46373:SF5">
    <property type="entry name" value="RWP-RK DOMAIN PROTEIN"/>
    <property type="match status" value="1"/>
</dbReference>
<comment type="function">
    <text evidence="1">Putative transcription factor.</text>
</comment>
<evidence type="ECO:0000259" key="8">
    <source>
        <dbReference type="PROSITE" id="PS51519"/>
    </source>
</evidence>
<accession>A0A371G229</accession>
<dbReference type="OrthoDB" id="6270329at2759"/>
<evidence type="ECO:0000256" key="4">
    <source>
        <dbReference type="ARBA" id="ARBA00023125"/>
    </source>
</evidence>
<organism evidence="9 10">
    <name type="scientific">Mucuna pruriens</name>
    <name type="common">Velvet bean</name>
    <name type="synonym">Dolichos pruriens</name>
    <dbReference type="NCBI Taxonomy" id="157652"/>
    <lineage>
        <taxon>Eukaryota</taxon>
        <taxon>Viridiplantae</taxon>
        <taxon>Streptophyta</taxon>
        <taxon>Embryophyta</taxon>
        <taxon>Tracheophyta</taxon>
        <taxon>Spermatophyta</taxon>
        <taxon>Magnoliopsida</taxon>
        <taxon>eudicotyledons</taxon>
        <taxon>Gunneridae</taxon>
        <taxon>Pentapetalae</taxon>
        <taxon>rosids</taxon>
        <taxon>fabids</taxon>
        <taxon>Fabales</taxon>
        <taxon>Fabaceae</taxon>
        <taxon>Papilionoideae</taxon>
        <taxon>50 kb inversion clade</taxon>
        <taxon>NPAAA clade</taxon>
        <taxon>indigoferoid/millettioid clade</taxon>
        <taxon>Phaseoleae</taxon>
        <taxon>Mucuna</taxon>
    </lineage>
</organism>
<keyword evidence="10" id="KW-1185">Reference proteome</keyword>
<dbReference type="STRING" id="157652.A0A371G229"/>
<reference evidence="9" key="1">
    <citation type="submission" date="2018-05" db="EMBL/GenBank/DDBJ databases">
        <title>Draft genome of Mucuna pruriens seed.</title>
        <authorList>
            <person name="Nnadi N.E."/>
            <person name="Vos R."/>
            <person name="Hasami M.H."/>
            <person name="Devisetty U.K."/>
            <person name="Aguiy J.C."/>
        </authorList>
    </citation>
    <scope>NUCLEOTIDE SEQUENCE [LARGE SCALE GENOMIC DNA]</scope>
    <source>
        <strain evidence="9">JCA_2017</strain>
    </source>
</reference>
<evidence type="ECO:0000313" key="9">
    <source>
        <dbReference type="EMBL" id="RDX84609.1"/>
    </source>
</evidence>
<protein>
    <submittedName>
        <fullName evidence="9">Protein NLP9</fullName>
    </submittedName>
</protein>
<sequence>MSLADFIVVYAHQGIFPVAALSLWRRYTFPFSPPEQRVLCFSNPSMDSNNSGSVVPYGTDPFDSPLLQHFLQEDPAFVYAFNDALPQQQQQNDPFGLLQGNNVSLSNLVIQDQPMLGNNNFPIGGGLGNFEPSPFIMKGKEPFFQGQFPHANNNIFNGRVGNFEPAPPRHQNQSLAPQKFPDVVTLLDWPLSPKPFFCSCCQVLRQIVHTNGAQFEKLEIHGSIGVFNHAIIEIQNITQDVPSNNGYQMIDLCNKSAAEIKKFIEGYCDQQNQFGYIIMEDPLSAYYEAISVGMGWTDELSDEDDDMIPLAMFVENDTEQDPEPEPEPENGSSSTSKPNLSDQVIVFVFLTSAAFASRVYVSSVFCFQFCCIAQRKRIPNMTLNDLSGVLHIPIKAAAKELGVCPTVVKKICRKSDLKRWPQRKVNSIVKRVAVLRKALDSPDPGIWTRTRKEIERLQQLWWNCPNWNRNAPIPRIVDLKCFGGNDSSVFALMKISQSLAKVKEDTAIFASSLSDY</sequence>
<evidence type="ECO:0000256" key="1">
    <source>
        <dbReference type="ARBA" id="ARBA00004049"/>
    </source>
</evidence>
<feature type="compositionally biased region" description="Acidic residues" evidence="7">
    <location>
        <begin position="317"/>
        <end position="328"/>
    </location>
</feature>
<evidence type="ECO:0000256" key="5">
    <source>
        <dbReference type="ARBA" id="ARBA00023163"/>
    </source>
</evidence>
<evidence type="ECO:0000256" key="3">
    <source>
        <dbReference type="ARBA" id="ARBA00023054"/>
    </source>
</evidence>
<comment type="caution">
    <text evidence="9">The sequence shown here is derived from an EMBL/GenBank/DDBJ whole genome shotgun (WGS) entry which is preliminary data.</text>
</comment>
<gene>
    <name evidence="9" type="primary">NLP9</name>
    <name evidence="9" type="ORF">CR513_34321</name>
</gene>
<keyword evidence="6" id="KW-0539">Nucleus</keyword>
<dbReference type="Pfam" id="PF02042">
    <property type="entry name" value="RWP-RK"/>
    <property type="match status" value="1"/>
</dbReference>
<dbReference type="EMBL" id="QJKJ01006997">
    <property type="protein sequence ID" value="RDX84609.1"/>
    <property type="molecule type" value="Genomic_DNA"/>
</dbReference>
<keyword evidence="4" id="KW-0238">DNA-binding</keyword>
<dbReference type="GO" id="GO:0003700">
    <property type="term" value="F:DNA-binding transcription factor activity"/>
    <property type="evidence" value="ECO:0007669"/>
    <property type="project" value="InterPro"/>
</dbReference>
<dbReference type="PANTHER" id="PTHR46373">
    <property type="entry name" value="PROTEIN RKD4"/>
    <property type="match status" value="1"/>
</dbReference>
<evidence type="ECO:0000313" key="10">
    <source>
        <dbReference type="Proteomes" id="UP000257109"/>
    </source>
</evidence>
<feature type="domain" description="RWP-RK" evidence="8">
    <location>
        <begin position="368"/>
        <end position="449"/>
    </location>
</feature>